<dbReference type="InterPro" id="IPR025272">
    <property type="entry name" value="SocA_Panacea"/>
</dbReference>
<dbReference type="Pfam" id="PF13274">
    <property type="entry name" value="SocA_Panacea"/>
    <property type="match status" value="1"/>
</dbReference>
<dbReference type="KEGG" id="rhd:R2APBS1_0081"/>
<keyword evidence="3" id="KW-1185">Reference proteome</keyword>
<sequence>MFNEKKVSQMAAFFLEKGHGSMPVLKLMKLLYLADRESMDRYDEPISGDRMVSMPHGPVLSRTLELINGECSDTNDWSHWVTGRAGYEVGSAKHGPLNRDSLGALSDADIEVLTDTWDRFGQLGKYEIRDLTHTMCGEWTDPKGSMNPIPPRDVFLALGRNMQQANEAQERLAEAAIVDRLFATI</sequence>
<gene>
    <name evidence="2" type="ORF">R2APBS1_0081</name>
</gene>
<proteinExistence type="predicted"/>
<dbReference type="Proteomes" id="UP000011859">
    <property type="component" value="Chromosome"/>
</dbReference>
<dbReference type="EMBL" id="CP003470">
    <property type="protein sequence ID" value="AGG87266.1"/>
    <property type="molecule type" value="Genomic_DNA"/>
</dbReference>
<dbReference type="RefSeq" id="WP_015446404.1">
    <property type="nucleotide sequence ID" value="NC_020541.1"/>
</dbReference>
<evidence type="ECO:0000313" key="3">
    <source>
        <dbReference type="Proteomes" id="UP000011859"/>
    </source>
</evidence>
<dbReference type="HOGENOM" id="CLU_107055_0_0_6"/>
<evidence type="ECO:0000313" key="2">
    <source>
        <dbReference type="EMBL" id="AGG87266.1"/>
    </source>
</evidence>
<feature type="domain" description="Antitoxin SocA-like Panacea" evidence="1">
    <location>
        <begin position="27"/>
        <end position="139"/>
    </location>
</feature>
<reference evidence="2 3" key="1">
    <citation type="submission" date="2012-04" db="EMBL/GenBank/DDBJ databases">
        <title>Complete genome of Rhodanobacter sp. 2APBS1.</title>
        <authorList>
            <consortium name="US DOE Joint Genome Institute"/>
            <person name="Huntemann M."/>
            <person name="Wei C.-L."/>
            <person name="Han J."/>
            <person name="Detter J.C."/>
            <person name="Han C."/>
            <person name="Tapia R."/>
            <person name="Munk A.C.C."/>
            <person name="Chen A."/>
            <person name="Krypides N."/>
            <person name="Mavromatis K."/>
            <person name="Markowitz V."/>
            <person name="Szeto E."/>
            <person name="Ivanova N."/>
            <person name="Mikhailova N."/>
            <person name="Ovchinnikova G."/>
            <person name="Pagani I."/>
            <person name="Pati A."/>
            <person name="Goodwin L."/>
            <person name="Peters L."/>
            <person name="Pitluck S."/>
            <person name="Woyke T."/>
            <person name="Prakash O."/>
            <person name="Elkins J."/>
            <person name="Brown S."/>
            <person name="Palumbo A."/>
            <person name="Hemme C."/>
            <person name="Zhou J."/>
            <person name="Watson D."/>
            <person name="Jardine P."/>
            <person name="Kostka J."/>
            <person name="Green S."/>
        </authorList>
    </citation>
    <scope>NUCLEOTIDE SEQUENCE [LARGE SCALE GENOMIC DNA]</scope>
    <source>
        <strain evidence="2 3">2APBS1</strain>
    </source>
</reference>
<accession>M4NHF9</accession>
<organism evidence="2 3">
    <name type="scientific">Rhodanobacter denitrificans</name>
    <dbReference type="NCBI Taxonomy" id="666685"/>
    <lineage>
        <taxon>Bacteria</taxon>
        <taxon>Pseudomonadati</taxon>
        <taxon>Pseudomonadota</taxon>
        <taxon>Gammaproteobacteria</taxon>
        <taxon>Lysobacterales</taxon>
        <taxon>Rhodanobacteraceae</taxon>
        <taxon>Rhodanobacter</taxon>
    </lineage>
</organism>
<evidence type="ECO:0000259" key="1">
    <source>
        <dbReference type="Pfam" id="PF13274"/>
    </source>
</evidence>
<name>M4NHF9_9GAMM</name>
<dbReference type="GeneID" id="72425060"/>
<dbReference type="AlphaFoldDB" id="M4NHF9"/>
<protein>
    <recommendedName>
        <fullName evidence="1">Antitoxin SocA-like Panacea domain-containing protein</fullName>
    </recommendedName>
</protein>
<dbReference type="eggNOG" id="COG3600">
    <property type="taxonomic scope" value="Bacteria"/>
</dbReference>